<feature type="compositionally biased region" description="Polar residues" evidence="1">
    <location>
        <begin position="156"/>
        <end position="165"/>
    </location>
</feature>
<feature type="compositionally biased region" description="Polar residues" evidence="1">
    <location>
        <begin position="51"/>
        <end position="60"/>
    </location>
</feature>
<dbReference type="RefSeq" id="XP_005090142.1">
    <property type="nucleotide sequence ID" value="XM_005090085.1"/>
</dbReference>
<reference evidence="3" key="1">
    <citation type="submission" date="2025-08" db="UniProtKB">
        <authorList>
            <consortium name="RefSeq"/>
        </authorList>
    </citation>
    <scope>IDENTIFICATION</scope>
</reference>
<feature type="compositionally biased region" description="Low complexity" evidence="1">
    <location>
        <begin position="88"/>
        <end position="98"/>
    </location>
</feature>
<feature type="compositionally biased region" description="Acidic residues" evidence="1">
    <location>
        <begin position="99"/>
        <end position="117"/>
    </location>
</feature>
<keyword evidence="2" id="KW-1185">Reference proteome</keyword>
<evidence type="ECO:0000256" key="1">
    <source>
        <dbReference type="SAM" id="MobiDB-lite"/>
    </source>
</evidence>
<evidence type="ECO:0000313" key="2">
    <source>
        <dbReference type="Proteomes" id="UP000694888"/>
    </source>
</evidence>
<proteinExistence type="predicted"/>
<feature type="region of interest" description="Disordered" evidence="1">
    <location>
        <begin position="356"/>
        <end position="398"/>
    </location>
</feature>
<evidence type="ECO:0000313" key="3">
    <source>
        <dbReference type="RefSeq" id="XP_005090142.1"/>
    </source>
</evidence>
<feature type="compositionally biased region" description="Low complexity" evidence="1">
    <location>
        <begin position="287"/>
        <end position="307"/>
    </location>
</feature>
<feature type="compositionally biased region" description="Polar residues" evidence="1">
    <location>
        <begin position="128"/>
        <end position="138"/>
    </location>
</feature>
<sequence>MLLHEPGCEPIMGDNAIDDEDELESNLDPSGGADDNDLPATHETRDDVISVISQANSTKSNKSKKRVQFLPDGILVRVREIPPRSNKSSSSSDGSASDTDSDSDSDSETGTESEETSTSDRDTPSPAVQTVSETQFTTMPPLVWNPSQAKGPYAVNKQNTRSTSVVAKITGIHRPTSPSNATKAATKKVRRTPSPKQDNKRLKKPQPRQNEKSGGGKLSPDDSKRPKPVKKKMPLKKEGKLSPPPPSKQSKGPQATKASIPSKPTLAQRRISSAPIAKFSPSKKNQKSTVSTSVTLLPSSSKPTPTTDVYMDRVGRAMQSLNMGKLYTIDGFIFPTHQVTDNLHLPDLHHGSKPEDDFFFVNGRRGSSEDPGSTSPRRDFSPTGKHTQSQMLSPTSANRKRRYAWQMANGSIQNTLQNTPSIAQMWDNVPHSSLCHVSSSVSSSHDAYYPGKPGSGSYPSKGKS</sequence>
<protein>
    <submittedName>
        <fullName evidence="3">Myb-like protein U</fullName>
    </submittedName>
</protein>
<accession>A0ABM0JBY5</accession>
<dbReference type="Proteomes" id="UP000694888">
    <property type="component" value="Unplaced"/>
</dbReference>
<feature type="region of interest" description="Disordered" evidence="1">
    <location>
        <begin position="1"/>
        <end position="308"/>
    </location>
</feature>
<feature type="compositionally biased region" description="Acidic residues" evidence="1">
    <location>
        <begin position="16"/>
        <end position="25"/>
    </location>
</feature>
<gene>
    <name evidence="3" type="primary">LOC101853989</name>
</gene>
<organism evidence="2 3">
    <name type="scientific">Aplysia californica</name>
    <name type="common">California sea hare</name>
    <dbReference type="NCBI Taxonomy" id="6500"/>
    <lineage>
        <taxon>Eukaryota</taxon>
        <taxon>Metazoa</taxon>
        <taxon>Spiralia</taxon>
        <taxon>Lophotrochozoa</taxon>
        <taxon>Mollusca</taxon>
        <taxon>Gastropoda</taxon>
        <taxon>Heterobranchia</taxon>
        <taxon>Euthyneura</taxon>
        <taxon>Tectipleura</taxon>
        <taxon>Aplysiida</taxon>
        <taxon>Aplysioidea</taxon>
        <taxon>Aplysiidae</taxon>
        <taxon>Aplysia</taxon>
    </lineage>
</organism>
<dbReference type="GeneID" id="101853989"/>
<feature type="compositionally biased region" description="Polar residues" evidence="1">
    <location>
        <begin position="384"/>
        <end position="397"/>
    </location>
</feature>
<name>A0ABM0JBY5_APLCA</name>
<feature type="region of interest" description="Disordered" evidence="1">
    <location>
        <begin position="434"/>
        <end position="464"/>
    </location>
</feature>